<sequence>MNYQFDWNLVLTGQYGQWILDGVKVTLQISAVSIGFTLILGTIIAVMRMSKFKPFEWFSFAFVEFFRNTPLLIQIFFWYFGSYAILPDSWNTWLYDHDFEFAAGVISLTFYTSAFIAEEIRAGINSIPKNQLEASRATGLSFMQAYRFVILPQAFRIIIPPLISQSLNLIKNSSLVMTIGVMDLTYMARQVESYTFHGFEAFTVATLIYLVISLIVSFSINMYNKHYLIQIKY</sequence>
<dbReference type="STRING" id="246191.SAMN05660337_1092"/>
<dbReference type="GO" id="GO:0022857">
    <property type="term" value="F:transmembrane transporter activity"/>
    <property type="evidence" value="ECO:0007669"/>
    <property type="project" value="InterPro"/>
</dbReference>
<feature type="transmembrane region" description="Helical" evidence="8">
    <location>
        <begin position="58"/>
        <end position="81"/>
    </location>
</feature>
<dbReference type="AlphaFoldDB" id="A0A1G9EFV7"/>
<dbReference type="InterPro" id="IPR010065">
    <property type="entry name" value="AA_ABC_transptr_permease_3TM"/>
</dbReference>
<evidence type="ECO:0000259" key="9">
    <source>
        <dbReference type="PROSITE" id="PS50928"/>
    </source>
</evidence>
<gene>
    <name evidence="10" type="ORF">SAMN05660337_1092</name>
</gene>
<dbReference type="PANTHER" id="PTHR30614:SF47">
    <property type="entry name" value="ABC TRANSPORTER PERMEASE"/>
    <property type="match status" value="1"/>
</dbReference>
<dbReference type="Proteomes" id="UP000199053">
    <property type="component" value="Unassembled WGS sequence"/>
</dbReference>
<feature type="domain" description="ABC transmembrane type-1" evidence="9">
    <location>
        <begin position="23"/>
        <end position="220"/>
    </location>
</feature>
<feature type="transmembrane region" description="Helical" evidence="8">
    <location>
        <begin position="145"/>
        <end position="163"/>
    </location>
</feature>
<keyword evidence="7 8" id="KW-0472">Membrane</keyword>
<dbReference type="EMBL" id="FNGA01000002">
    <property type="protein sequence ID" value="SDK74941.1"/>
    <property type="molecule type" value="Genomic_DNA"/>
</dbReference>
<evidence type="ECO:0000256" key="4">
    <source>
        <dbReference type="ARBA" id="ARBA00022475"/>
    </source>
</evidence>
<keyword evidence="6 8" id="KW-1133">Transmembrane helix</keyword>
<dbReference type="GO" id="GO:0043190">
    <property type="term" value="C:ATP-binding cassette (ABC) transporter complex"/>
    <property type="evidence" value="ECO:0007669"/>
    <property type="project" value="InterPro"/>
</dbReference>
<evidence type="ECO:0000256" key="1">
    <source>
        <dbReference type="ARBA" id="ARBA00004429"/>
    </source>
</evidence>
<comment type="similarity">
    <text evidence="2">Belongs to the binding-protein-dependent transport system permease family. HisMQ subfamily.</text>
</comment>
<dbReference type="NCBIfam" id="TIGR01726">
    <property type="entry name" value="HEQRo_perm_3TM"/>
    <property type="match status" value="1"/>
</dbReference>
<reference evidence="11" key="1">
    <citation type="submission" date="2016-10" db="EMBL/GenBank/DDBJ databases">
        <authorList>
            <person name="Varghese N."/>
            <person name="Submissions S."/>
        </authorList>
    </citation>
    <scope>NUCLEOTIDE SEQUENCE [LARGE SCALE GENOMIC DNA]</scope>
    <source>
        <strain evidence="11">DSM 16995</strain>
    </source>
</reference>
<protein>
    <submittedName>
        <fullName evidence="10">Polar amino acid transport system permease protein</fullName>
    </submittedName>
</protein>
<dbReference type="InterPro" id="IPR043429">
    <property type="entry name" value="ArtM/GltK/GlnP/TcyL/YhdX-like"/>
</dbReference>
<name>A0A1G9EFV7_9BACT</name>
<organism evidence="10 11">
    <name type="scientific">Maridesulfovibrio ferrireducens</name>
    <dbReference type="NCBI Taxonomy" id="246191"/>
    <lineage>
        <taxon>Bacteria</taxon>
        <taxon>Pseudomonadati</taxon>
        <taxon>Thermodesulfobacteriota</taxon>
        <taxon>Desulfovibrionia</taxon>
        <taxon>Desulfovibrionales</taxon>
        <taxon>Desulfovibrionaceae</taxon>
        <taxon>Maridesulfovibrio</taxon>
    </lineage>
</organism>
<dbReference type="SUPFAM" id="SSF161098">
    <property type="entry name" value="MetI-like"/>
    <property type="match status" value="1"/>
</dbReference>
<dbReference type="InterPro" id="IPR035906">
    <property type="entry name" value="MetI-like_sf"/>
</dbReference>
<dbReference type="PROSITE" id="PS50928">
    <property type="entry name" value="ABC_TM1"/>
    <property type="match status" value="1"/>
</dbReference>
<proteinExistence type="inferred from homology"/>
<evidence type="ECO:0000313" key="11">
    <source>
        <dbReference type="Proteomes" id="UP000199053"/>
    </source>
</evidence>
<dbReference type="InterPro" id="IPR000515">
    <property type="entry name" value="MetI-like"/>
</dbReference>
<keyword evidence="5 8" id="KW-0812">Transmembrane</keyword>
<keyword evidence="3 8" id="KW-0813">Transport</keyword>
<dbReference type="Gene3D" id="1.10.3720.10">
    <property type="entry name" value="MetI-like"/>
    <property type="match status" value="1"/>
</dbReference>
<dbReference type="RefSeq" id="WP_092159075.1">
    <property type="nucleotide sequence ID" value="NZ_FNGA01000002.1"/>
</dbReference>
<evidence type="ECO:0000256" key="2">
    <source>
        <dbReference type="ARBA" id="ARBA00010072"/>
    </source>
</evidence>
<evidence type="ECO:0000256" key="5">
    <source>
        <dbReference type="ARBA" id="ARBA00022692"/>
    </source>
</evidence>
<evidence type="ECO:0000256" key="7">
    <source>
        <dbReference type="ARBA" id="ARBA00023136"/>
    </source>
</evidence>
<dbReference type="GO" id="GO:0006865">
    <property type="term" value="P:amino acid transport"/>
    <property type="evidence" value="ECO:0007669"/>
    <property type="project" value="TreeGrafter"/>
</dbReference>
<accession>A0A1G9EFV7</accession>
<keyword evidence="11" id="KW-1185">Reference proteome</keyword>
<evidence type="ECO:0000256" key="6">
    <source>
        <dbReference type="ARBA" id="ARBA00022989"/>
    </source>
</evidence>
<feature type="transmembrane region" description="Helical" evidence="8">
    <location>
        <begin position="25"/>
        <end position="46"/>
    </location>
</feature>
<dbReference type="OrthoDB" id="92598at2"/>
<dbReference type="Pfam" id="PF00528">
    <property type="entry name" value="BPD_transp_1"/>
    <property type="match status" value="1"/>
</dbReference>
<evidence type="ECO:0000313" key="10">
    <source>
        <dbReference type="EMBL" id="SDK74941.1"/>
    </source>
</evidence>
<keyword evidence="4" id="KW-1003">Cell membrane</keyword>
<comment type="subcellular location">
    <subcellularLocation>
        <location evidence="1">Cell inner membrane</location>
        <topology evidence="1">Multi-pass membrane protein</topology>
    </subcellularLocation>
    <subcellularLocation>
        <location evidence="8">Cell membrane</location>
        <topology evidence="8">Multi-pass membrane protein</topology>
    </subcellularLocation>
</comment>
<feature type="transmembrane region" description="Helical" evidence="8">
    <location>
        <begin position="199"/>
        <end position="220"/>
    </location>
</feature>
<dbReference type="PANTHER" id="PTHR30614">
    <property type="entry name" value="MEMBRANE COMPONENT OF AMINO ACID ABC TRANSPORTER"/>
    <property type="match status" value="1"/>
</dbReference>
<evidence type="ECO:0000256" key="8">
    <source>
        <dbReference type="RuleBase" id="RU363032"/>
    </source>
</evidence>
<evidence type="ECO:0000256" key="3">
    <source>
        <dbReference type="ARBA" id="ARBA00022448"/>
    </source>
</evidence>
<feature type="transmembrane region" description="Helical" evidence="8">
    <location>
        <begin position="101"/>
        <end position="124"/>
    </location>
</feature>
<dbReference type="CDD" id="cd06261">
    <property type="entry name" value="TM_PBP2"/>
    <property type="match status" value="1"/>
</dbReference>